<organism evidence="1">
    <name type="scientific">marine sediment metagenome</name>
    <dbReference type="NCBI Taxonomy" id="412755"/>
    <lineage>
        <taxon>unclassified sequences</taxon>
        <taxon>metagenomes</taxon>
        <taxon>ecological metagenomes</taxon>
    </lineage>
</organism>
<dbReference type="EMBL" id="LAZR01000022">
    <property type="protein sequence ID" value="KKO04687.1"/>
    <property type="molecule type" value="Genomic_DNA"/>
</dbReference>
<protein>
    <submittedName>
        <fullName evidence="1">Uncharacterized protein</fullName>
    </submittedName>
</protein>
<proteinExistence type="predicted"/>
<name>A0A0F9XYY1_9ZZZZ</name>
<comment type="caution">
    <text evidence="1">The sequence shown here is derived from an EMBL/GenBank/DDBJ whole genome shotgun (WGS) entry which is preliminary data.</text>
</comment>
<reference evidence="1" key="1">
    <citation type="journal article" date="2015" name="Nature">
        <title>Complex archaea that bridge the gap between prokaryotes and eukaryotes.</title>
        <authorList>
            <person name="Spang A."/>
            <person name="Saw J.H."/>
            <person name="Jorgensen S.L."/>
            <person name="Zaremba-Niedzwiedzka K."/>
            <person name="Martijn J."/>
            <person name="Lind A.E."/>
            <person name="van Eijk R."/>
            <person name="Schleper C."/>
            <person name="Guy L."/>
            <person name="Ettema T.J."/>
        </authorList>
    </citation>
    <scope>NUCLEOTIDE SEQUENCE</scope>
</reference>
<dbReference type="AlphaFoldDB" id="A0A0F9XYY1"/>
<accession>A0A0F9XYY1</accession>
<sequence>MLVFALALAMIVTLLSATAITLHSESQNVRVKATARRTRFMQ</sequence>
<gene>
    <name evidence="1" type="ORF">LCGC14_0085160</name>
</gene>
<evidence type="ECO:0000313" key="1">
    <source>
        <dbReference type="EMBL" id="KKO04687.1"/>
    </source>
</evidence>